<dbReference type="InterPro" id="IPR029063">
    <property type="entry name" value="SAM-dependent_MTases_sf"/>
</dbReference>
<dbReference type="Proteomes" id="UP000043763">
    <property type="component" value="Unassembled WGS sequence"/>
</dbReference>
<dbReference type="SUPFAM" id="SSF53335">
    <property type="entry name" value="S-adenosyl-L-methionine-dependent methyltransferases"/>
    <property type="match status" value="1"/>
</dbReference>
<dbReference type="RefSeq" id="WP_048596002.1">
    <property type="nucleotide sequence ID" value="NZ_CVLB01000003.1"/>
</dbReference>
<dbReference type="Gene3D" id="3.40.50.150">
    <property type="entry name" value="Vaccinia Virus protein VP39"/>
    <property type="match status" value="1"/>
</dbReference>
<accession>A0A0G4KAN9</accession>
<proteinExistence type="predicted"/>
<reference evidence="2" key="1">
    <citation type="submission" date="2015-04" db="EMBL/GenBank/DDBJ databases">
        <authorList>
            <person name="Mushtaq Mamoona"/>
        </authorList>
    </citation>
    <scope>NUCLEOTIDE SEQUENCE [LARGE SCALE GENOMIC DNA]</scope>
    <source>
        <strain evidence="2">AN4859/03</strain>
    </source>
</reference>
<sequence>MLYKDFEESKNNIIAKRNKIWIKNRIFPKWINPEEIDLEQFFTKEDTAKYCYNNLLSFLDKEKIDISNYTFVEPSAGNGAFFNLLDSKNKIGLDLMPLSDGILEQDFLLWSPDDLTKKYIFIGNPPFGYRAWLALAFMNSAAQYADYIGFILPMSFQSDGKGSPKNRVNNMKLVHSEILPNDSFYRLDNKKITVNALWQIWKKGNSDLEEKKSCDDWVDIFTVDTRKERTCGIEKMNNADFFLQRTYYTQQPKLVKDFSEVKYVCGYGIIIKKSKKKVENILNSINWNDYSNLATHNCRHISMYHIEKALIDRGIVNA</sequence>
<evidence type="ECO:0008006" key="3">
    <source>
        <dbReference type="Google" id="ProtNLM"/>
    </source>
</evidence>
<dbReference type="AlphaFoldDB" id="A0A0G4KAN9"/>
<organism evidence="1 2">
    <name type="scientific">Brachyspira suanatina</name>
    <dbReference type="NCBI Taxonomy" id="381802"/>
    <lineage>
        <taxon>Bacteria</taxon>
        <taxon>Pseudomonadati</taxon>
        <taxon>Spirochaetota</taxon>
        <taxon>Spirochaetia</taxon>
        <taxon>Brachyspirales</taxon>
        <taxon>Brachyspiraceae</taxon>
        <taxon>Brachyspira</taxon>
    </lineage>
</organism>
<dbReference type="EMBL" id="CVLB01000003">
    <property type="protein sequence ID" value="CRF35379.1"/>
    <property type="molecule type" value="Genomic_DNA"/>
</dbReference>
<gene>
    <name evidence="1" type="ORF">BRSU_2618</name>
</gene>
<keyword evidence="2" id="KW-1185">Reference proteome</keyword>
<evidence type="ECO:0000313" key="1">
    <source>
        <dbReference type="EMBL" id="CRF35379.1"/>
    </source>
</evidence>
<evidence type="ECO:0000313" key="2">
    <source>
        <dbReference type="Proteomes" id="UP000043763"/>
    </source>
</evidence>
<protein>
    <recommendedName>
        <fullName evidence="3">SAM-dependent methyltransferase</fullName>
    </recommendedName>
</protein>
<name>A0A0G4KAN9_9SPIR</name>
<dbReference type="OrthoDB" id="95666at2"/>